<organism evidence="2 3">
    <name type="scientific">Thalassiosira oceanica</name>
    <name type="common">Marine diatom</name>
    <dbReference type="NCBI Taxonomy" id="159749"/>
    <lineage>
        <taxon>Eukaryota</taxon>
        <taxon>Sar</taxon>
        <taxon>Stramenopiles</taxon>
        <taxon>Ochrophyta</taxon>
        <taxon>Bacillariophyta</taxon>
        <taxon>Coscinodiscophyceae</taxon>
        <taxon>Thalassiosirophycidae</taxon>
        <taxon>Thalassiosirales</taxon>
        <taxon>Thalassiosiraceae</taxon>
        <taxon>Thalassiosira</taxon>
    </lineage>
</organism>
<protein>
    <submittedName>
        <fullName evidence="2">Uncharacterized protein</fullName>
    </submittedName>
</protein>
<name>K0T2C1_THAOC</name>
<gene>
    <name evidence="2" type="ORF">THAOC_11521</name>
</gene>
<dbReference type="EMBL" id="AGNL01013099">
    <property type="protein sequence ID" value="EJK67441.1"/>
    <property type="molecule type" value="Genomic_DNA"/>
</dbReference>
<accession>K0T2C1</accession>
<sequence>GHGRARLPARRPDPPRPPLPSLTLAAPVLGRVNLAKWTRAEEPRPPPRPGGRPPHQPDGGVPGTPPLLVRGLVRGGRHVDPITLSLSSLPPRRRPLSGSAEASWAYNTATERWCPAAGSAGPAKPRRPFRRRDEGLHSLVGRVCKHSSLSFATPRRWQRATIRDALLRLVVVV</sequence>
<feature type="region of interest" description="Disordered" evidence="1">
    <location>
        <begin position="1"/>
        <end position="72"/>
    </location>
</feature>
<dbReference type="Proteomes" id="UP000266841">
    <property type="component" value="Unassembled WGS sequence"/>
</dbReference>
<proteinExistence type="predicted"/>
<comment type="caution">
    <text evidence="2">The sequence shown here is derived from an EMBL/GenBank/DDBJ whole genome shotgun (WGS) entry which is preliminary data.</text>
</comment>
<feature type="compositionally biased region" description="Pro residues" evidence="1">
    <location>
        <begin position="46"/>
        <end position="56"/>
    </location>
</feature>
<evidence type="ECO:0000313" key="2">
    <source>
        <dbReference type="EMBL" id="EJK67441.1"/>
    </source>
</evidence>
<keyword evidence="3" id="KW-1185">Reference proteome</keyword>
<feature type="non-terminal residue" evidence="2">
    <location>
        <position position="1"/>
    </location>
</feature>
<evidence type="ECO:0000313" key="3">
    <source>
        <dbReference type="Proteomes" id="UP000266841"/>
    </source>
</evidence>
<dbReference type="AlphaFoldDB" id="K0T2C1"/>
<evidence type="ECO:0000256" key="1">
    <source>
        <dbReference type="SAM" id="MobiDB-lite"/>
    </source>
</evidence>
<reference evidence="2 3" key="1">
    <citation type="journal article" date="2012" name="Genome Biol.">
        <title>Genome and low-iron response of an oceanic diatom adapted to chronic iron limitation.</title>
        <authorList>
            <person name="Lommer M."/>
            <person name="Specht M."/>
            <person name="Roy A.S."/>
            <person name="Kraemer L."/>
            <person name="Andreson R."/>
            <person name="Gutowska M.A."/>
            <person name="Wolf J."/>
            <person name="Bergner S.V."/>
            <person name="Schilhabel M.B."/>
            <person name="Klostermeier U.C."/>
            <person name="Beiko R.G."/>
            <person name="Rosenstiel P."/>
            <person name="Hippler M."/>
            <person name="Laroche J."/>
        </authorList>
    </citation>
    <scope>NUCLEOTIDE SEQUENCE [LARGE SCALE GENOMIC DNA]</scope>
    <source>
        <strain evidence="2 3">CCMP1005</strain>
    </source>
</reference>